<keyword evidence="6 9" id="KW-0472">Membrane</keyword>
<evidence type="ECO:0000256" key="4">
    <source>
        <dbReference type="ARBA" id="ARBA00022725"/>
    </source>
</evidence>
<evidence type="ECO:0000256" key="6">
    <source>
        <dbReference type="ARBA" id="ARBA00023136"/>
    </source>
</evidence>
<keyword evidence="4 9" id="KW-0552">Olfaction</keyword>
<dbReference type="PANTHER" id="PTHR21137">
    <property type="entry name" value="ODORANT RECEPTOR"/>
    <property type="match status" value="1"/>
</dbReference>
<keyword evidence="3 9" id="KW-0812">Transmembrane</keyword>
<evidence type="ECO:0000256" key="3">
    <source>
        <dbReference type="ARBA" id="ARBA00022692"/>
    </source>
</evidence>
<dbReference type="InterPro" id="IPR004117">
    <property type="entry name" value="7tm6_olfct_rcpt"/>
</dbReference>
<evidence type="ECO:0000256" key="8">
    <source>
        <dbReference type="ARBA" id="ARBA00023224"/>
    </source>
</evidence>
<dbReference type="GO" id="GO:0007165">
    <property type="term" value="P:signal transduction"/>
    <property type="evidence" value="ECO:0007669"/>
    <property type="project" value="UniProtKB-KW"/>
</dbReference>
<feature type="transmembrane region" description="Helical" evidence="9">
    <location>
        <begin position="273"/>
        <end position="292"/>
    </location>
</feature>
<dbReference type="AlphaFoldDB" id="A0A0E4B427"/>
<name>A0A0E4B427_OSTFU</name>
<gene>
    <name evidence="10" type="primary">OR23</name>
</gene>
<evidence type="ECO:0000256" key="1">
    <source>
        <dbReference type="ARBA" id="ARBA00004141"/>
    </source>
</evidence>
<reference evidence="10" key="1">
    <citation type="submission" date="2014-09" db="EMBL/GenBank/DDBJ databases">
        <title>Identification of candidate odorant receptors in Asian corn borer Ostrinia furnacalis.</title>
        <authorList>
            <person name="Yang B."/>
            <person name="Ozaki K."/>
            <person name="Ishikawa Y."/>
            <person name="Matsuo T."/>
        </authorList>
    </citation>
    <scope>NUCLEOTIDE SEQUENCE</scope>
    <source>
        <tissue evidence="10">Antennae</tissue>
    </source>
</reference>
<dbReference type="GO" id="GO:0005549">
    <property type="term" value="F:odorant binding"/>
    <property type="evidence" value="ECO:0007669"/>
    <property type="project" value="InterPro"/>
</dbReference>
<feature type="transmembrane region" description="Helical" evidence="9">
    <location>
        <begin position="298"/>
        <end position="318"/>
    </location>
</feature>
<sequence length="396" mass="45820">MAEQPIDKSLRKIRFIFRYAGMNLEERPRTWCQSFIYVVNFLWIATDIIGEINWIFEGVSKGTSFVELTHVAPCLSLGTMSEFKTAFVVAHEKSLFRLIGNVREMERKRLVGPIAHKIVKEESKFLYNLVFAMKMVNWVLVVVFDFGPLVWIVVKYFIYGELELLLPIIDIYPFDCYDLRIWPFAYIHQIWTAWVVVTEILGVDCLFYICCTHVMIQFKILNHEVTNVIAESRSAKRIEVTQLREKFNELVKWHQDIINSAGLLEDIYSKSTLVNFLTSSLIICLTGFNMTALDNVRMTVAFAFFVVAMLQIYFLCFFGNMLMDASTDVSTAVYNSRWYLSDAAFGKSALIMQIRAQKPCIVTAAGFAEVNLRAFMKIISTSWSYFALLRTVYQDI</sequence>
<evidence type="ECO:0000256" key="5">
    <source>
        <dbReference type="ARBA" id="ARBA00022989"/>
    </source>
</evidence>
<evidence type="ECO:0000256" key="2">
    <source>
        <dbReference type="ARBA" id="ARBA00022606"/>
    </source>
</evidence>
<evidence type="ECO:0000256" key="9">
    <source>
        <dbReference type="RuleBase" id="RU351113"/>
    </source>
</evidence>
<comment type="similarity">
    <text evidence="9">Belongs to the insect chemoreceptor superfamily. Heteromeric odorant receptor channel (TC 1.A.69) family.</text>
</comment>
<keyword evidence="7 9" id="KW-0675">Receptor</keyword>
<keyword evidence="5 9" id="KW-1133">Transmembrane helix</keyword>
<evidence type="ECO:0000313" key="10">
    <source>
        <dbReference type="EMBL" id="BAR43465.1"/>
    </source>
</evidence>
<accession>A0A0E4B427</accession>
<evidence type="ECO:0000256" key="7">
    <source>
        <dbReference type="ARBA" id="ARBA00023170"/>
    </source>
</evidence>
<keyword evidence="2 9" id="KW-0716">Sensory transduction</keyword>
<comment type="caution">
    <text evidence="9">Lacks conserved residue(s) required for the propagation of feature annotation.</text>
</comment>
<proteinExistence type="evidence at transcript level"/>
<dbReference type="GO" id="GO:0005886">
    <property type="term" value="C:plasma membrane"/>
    <property type="evidence" value="ECO:0007669"/>
    <property type="project" value="UniProtKB-SubCell"/>
</dbReference>
<feature type="transmembrane region" description="Helical" evidence="9">
    <location>
        <begin position="190"/>
        <end position="211"/>
    </location>
</feature>
<protein>
    <recommendedName>
        <fullName evidence="9">Odorant receptor</fullName>
    </recommendedName>
</protein>
<feature type="transmembrane region" description="Helical" evidence="9">
    <location>
        <begin position="135"/>
        <end position="158"/>
    </location>
</feature>
<comment type="subcellular location">
    <subcellularLocation>
        <location evidence="9">Cell membrane</location>
        <topology evidence="9">Multi-pass membrane protein</topology>
    </subcellularLocation>
    <subcellularLocation>
        <location evidence="1">Membrane</location>
        <topology evidence="1">Multi-pass membrane protein</topology>
    </subcellularLocation>
</comment>
<dbReference type="Pfam" id="PF02949">
    <property type="entry name" value="7tm_6"/>
    <property type="match status" value="1"/>
</dbReference>
<keyword evidence="8 9" id="KW-0807">Transducer</keyword>
<dbReference type="EMBL" id="LC002717">
    <property type="protein sequence ID" value="BAR43465.1"/>
    <property type="molecule type" value="mRNA"/>
</dbReference>
<dbReference type="PANTHER" id="PTHR21137:SF44">
    <property type="entry name" value="ODORANT RECEPTOR 13A-RELATED"/>
    <property type="match status" value="1"/>
</dbReference>
<dbReference type="GO" id="GO:0004984">
    <property type="term" value="F:olfactory receptor activity"/>
    <property type="evidence" value="ECO:0007669"/>
    <property type="project" value="InterPro"/>
</dbReference>
<organism evidence="10">
    <name type="scientific">Ostrinia furnacalis</name>
    <name type="common">Asian corn borer</name>
    <dbReference type="NCBI Taxonomy" id="93504"/>
    <lineage>
        <taxon>Eukaryota</taxon>
        <taxon>Metazoa</taxon>
        <taxon>Ecdysozoa</taxon>
        <taxon>Arthropoda</taxon>
        <taxon>Hexapoda</taxon>
        <taxon>Insecta</taxon>
        <taxon>Pterygota</taxon>
        <taxon>Neoptera</taxon>
        <taxon>Endopterygota</taxon>
        <taxon>Lepidoptera</taxon>
        <taxon>Glossata</taxon>
        <taxon>Ditrysia</taxon>
        <taxon>Pyraloidea</taxon>
        <taxon>Crambidae</taxon>
        <taxon>Pyraustinae</taxon>
        <taxon>Ostrinia</taxon>
    </lineage>
</organism>